<proteinExistence type="predicted"/>
<reference evidence="2" key="2">
    <citation type="journal article" date="2023" name="IMA Fungus">
        <title>Comparative genomic study of the Penicillium genus elucidates a diverse pangenome and 15 lateral gene transfer events.</title>
        <authorList>
            <person name="Petersen C."/>
            <person name="Sorensen T."/>
            <person name="Nielsen M.R."/>
            <person name="Sondergaard T.E."/>
            <person name="Sorensen J.L."/>
            <person name="Fitzpatrick D.A."/>
            <person name="Frisvad J.C."/>
            <person name="Nielsen K.L."/>
        </authorList>
    </citation>
    <scope>NUCLEOTIDE SEQUENCE</scope>
    <source>
        <strain evidence="2">IBT 34128</strain>
    </source>
</reference>
<dbReference type="RefSeq" id="XP_056512868.1">
    <property type="nucleotide sequence ID" value="XM_056654841.1"/>
</dbReference>
<feature type="compositionally biased region" description="Basic and acidic residues" evidence="1">
    <location>
        <begin position="153"/>
        <end position="163"/>
    </location>
</feature>
<sequence>MPGLQGLGSHIISIYMIVDQTKSIHKIAVTPLNHSTGSTQVVVVALASPDLVTFDLPTSPSHALLGVVATTSAVGAQPTIVVHTTPSLLIAIRVLSAPPLTHKALTLVFGFTTSLPAVSVGTANTLFTVCQTFSSDGVVSSKAFFACGNGRDESGKEGKDGELHIGIPTVKEPG</sequence>
<protein>
    <submittedName>
        <fullName evidence="2">Uncharacterized protein</fullName>
    </submittedName>
</protein>
<comment type="caution">
    <text evidence="2">The sequence shown here is derived from an EMBL/GenBank/DDBJ whole genome shotgun (WGS) entry which is preliminary data.</text>
</comment>
<dbReference type="GeneID" id="81394009"/>
<evidence type="ECO:0000313" key="3">
    <source>
        <dbReference type="Proteomes" id="UP001141434"/>
    </source>
</evidence>
<dbReference type="AlphaFoldDB" id="A0A9W9FL86"/>
<organism evidence="2 3">
    <name type="scientific">Penicillium alfredii</name>
    <dbReference type="NCBI Taxonomy" id="1506179"/>
    <lineage>
        <taxon>Eukaryota</taxon>
        <taxon>Fungi</taxon>
        <taxon>Dikarya</taxon>
        <taxon>Ascomycota</taxon>
        <taxon>Pezizomycotina</taxon>
        <taxon>Eurotiomycetes</taxon>
        <taxon>Eurotiomycetidae</taxon>
        <taxon>Eurotiales</taxon>
        <taxon>Aspergillaceae</taxon>
        <taxon>Penicillium</taxon>
    </lineage>
</organism>
<name>A0A9W9FL86_9EURO</name>
<reference evidence="2" key="1">
    <citation type="submission" date="2022-11" db="EMBL/GenBank/DDBJ databases">
        <authorList>
            <person name="Petersen C."/>
        </authorList>
    </citation>
    <scope>NUCLEOTIDE SEQUENCE</scope>
    <source>
        <strain evidence="2">IBT 34128</strain>
    </source>
</reference>
<gene>
    <name evidence="2" type="ORF">NUU61_004259</name>
</gene>
<feature type="region of interest" description="Disordered" evidence="1">
    <location>
        <begin position="153"/>
        <end position="174"/>
    </location>
</feature>
<evidence type="ECO:0000313" key="2">
    <source>
        <dbReference type="EMBL" id="KAJ5102037.1"/>
    </source>
</evidence>
<dbReference type="EMBL" id="JAPMSZ010000005">
    <property type="protein sequence ID" value="KAJ5102037.1"/>
    <property type="molecule type" value="Genomic_DNA"/>
</dbReference>
<dbReference type="Proteomes" id="UP001141434">
    <property type="component" value="Unassembled WGS sequence"/>
</dbReference>
<keyword evidence="3" id="KW-1185">Reference proteome</keyword>
<evidence type="ECO:0000256" key="1">
    <source>
        <dbReference type="SAM" id="MobiDB-lite"/>
    </source>
</evidence>
<accession>A0A9W9FL86</accession>